<dbReference type="SUPFAM" id="SSF81301">
    <property type="entry name" value="Nucleotidyltransferase"/>
    <property type="match status" value="1"/>
</dbReference>
<dbReference type="AlphaFoldDB" id="A0A1D3TUB9"/>
<dbReference type="InterPro" id="IPR043519">
    <property type="entry name" value="NT_sf"/>
</dbReference>
<sequence length="261" mass="29475">MNKNTRADMSICSLARMDELTKFFKRYNGVKAIMGFGSLGDLRRFDDYSDLDFLLVCTSETRTELLENLDNMQAVAPIAYAGIEGEDTVKLLFMDGVLCDFGIVTEEQLQDIPHTSGRFLWKKDGFSDKYADSTVTQKEKIVEDNWCGNVLIEVYVGLLRELRGEKAAAFEKIQYEAVRKLLSGLYGNKNRDLADEFSSLRRAEQLGAAESILKEIMPGYGKNAEAARAIIRCLPEGEDLQKLLEHVNDLIKACEDRQTQD</sequence>
<dbReference type="STRING" id="1619234.SAMN05421730_101236"/>
<dbReference type="RefSeq" id="WP_091233897.1">
    <property type="nucleotide sequence ID" value="NZ_FMKA01000012.1"/>
</dbReference>
<organism evidence="1 2">
    <name type="scientific">Anaerobium acetethylicum</name>
    <dbReference type="NCBI Taxonomy" id="1619234"/>
    <lineage>
        <taxon>Bacteria</taxon>
        <taxon>Bacillati</taxon>
        <taxon>Bacillota</taxon>
        <taxon>Clostridia</taxon>
        <taxon>Lachnospirales</taxon>
        <taxon>Lachnospiraceae</taxon>
        <taxon>Anaerobium</taxon>
    </lineage>
</organism>
<proteinExistence type="predicted"/>
<name>A0A1D3TUB9_9FIRM</name>
<dbReference type="OrthoDB" id="383876at2"/>
<evidence type="ECO:0008006" key="3">
    <source>
        <dbReference type="Google" id="ProtNLM"/>
    </source>
</evidence>
<evidence type="ECO:0000313" key="2">
    <source>
        <dbReference type="Proteomes" id="UP000199315"/>
    </source>
</evidence>
<accession>A0A1D3TUB9</accession>
<dbReference type="Gene3D" id="3.30.460.10">
    <property type="entry name" value="Beta Polymerase, domain 2"/>
    <property type="match status" value="1"/>
</dbReference>
<dbReference type="EMBL" id="FMKA01000012">
    <property type="protein sequence ID" value="SCP97613.1"/>
    <property type="molecule type" value="Genomic_DNA"/>
</dbReference>
<gene>
    <name evidence="1" type="ORF">SAMN05421730_101236</name>
</gene>
<evidence type="ECO:0000313" key="1">
    <source>
        <dbReference type="EMBL" id="SCP97613.1"/>
    </source>
</evidence>
<keyword evidence="2" id="KW-1185">Reference proteome</keyword>
<dbReference type="Proteomes" id="UP000199315">
    <property type="component" value="Unassembled WGS sequence"/>
</dbReference>
<reference evidence="1 2" key="1">
    <citation type="submission" date="2016-09" db="EMBL/GenBank/DDBJ databases">
        <authorList>
            <person name="Capua I."/>
            <person name="De Benedictis P."/>
            <person name="Joannis T."/>
            <person name="Lombin L.H."/>
            <person name="Cattoli G."/>
        </authorList>
    </citation>
    <scope>NUCLEOTIDE SEQUENCE [LARGE SCALE GENOMIC DNA]</scope>
    <source>
        <strain evidence="1 2">GluBS11</strain>
    </source>
</reference>
<protein>
    <recommendedName>
        <fullName evidence="3">Nucleotidyltransferase domain-containing protein</fullName>
    </recommendedName>
</protein>